<name>A0A6J4LZ93_9BACT</name>
<proteinExistence type="predicted"/>
<evidence type="ECO:0000313" key="2">
    <source>
        <dbReference type="EMBL" id="CAA9345449.1"/>
    </source>
</evidence>
<protein>
    <submittedName>
        <fullName evidence="2">Uncharacterized protein</fullName>
    </submittedName>
</protein>
<keyword evidence="1" id="KW-0472">Membrane</keyword>
<dbReference type="EMBL" id="CADCTU010000699">
    <property type="protein sequence ID" value="CAA9345449.1"/>
    <property type="molecule type" value="Genomic_DNA"/>
</dbReference>
<feature type="transmembrane region" description="Helical" evidence="1">
    <location>
        <begin position="6"/>
        <end position="28"/>
    </location>
</feature>
<organism evidence="2">
    <name type="scientific">uncultured Gemmatimonadaceae bacterium</name>
    <dbReference type="NCBI Taxonomy" id="246130"/>
    <lineage>
        <taxon>Bacteria</taxon>
        <taxon>Pseudomonadati</taxon>
        <taxon>Gemmatimonadota</taxon>
        <taxon>Gemmatimonadia</taxon>
        <taxon>Gemmatimonadales</taxon>
        <taxon>Gemmatimonadaceae</taxon>
        <taxon>environmental samples</taxon>
    </lineage>
</organism>
<dbReference type="AlphaFoldDB" id="A0A6J4LZ93"/>
<keyword evidence="1" id="KW-1133">Transmembrane helix</keyword>
<reference evidence="2" key="1">
    <citation type="submission" date="2020-02" db="EMBL/GenBank/DDBJ databases">
        <authorList>
            <person name="Meier V. D."/>
        </authorList>
    </citation>
    <scope>NUCLEOTIDE SEQUENCE</scope>
    <source>
        <strain evidence="2">AVDCRST_MAG11</strain>
    </source>
</reference>
<accession>A0A6J4LZ93</accession>
<keyword evidence="1" id="KW-0812">Transmembrane</keyword>
<evidence type="ECO:0000256" key="1">
    <source>
        <dbReference type="SAM" id="Phobius"/>
    </source>
</evidence>
<sequence>MGPEDVAWAVPLGFFTMVTALAVGVPLVRALARRWESEAGQPRVPAEVAARLERMEQALESVAIEVERISEGQRFTTRLLSERARDPVLPNGAGDQGAR</sequence>
<gene>
    <name evidence="2" type="ORF">AVDCRST_MAG11-3198</name>
</gene>